<accession>A0A3R0CLE1</accession>
<organism evidence="1">
    <name type="scientific">Salmonella enterica</name>
    <name type="common">Salmonella choleraesuis</name>
    <dbReference type="NCBI Taxonomy" id="28901"/>
    <lineage>
        <taxon>Bacteria</taxon>
        <taxon>Pseudomonadati</taxon>
        <taxon>Pseudomonadota</taxon>
        <taxon>Gammaproteobacteria</taxon>
        <taxon>Enterobacterales</taxon>
        <taxon>Enterobacteriaceae</taxon>
        <taxon>Salmonella</taxon>
    </lineage>
</organism>
<comment type="caution">
    <text evidence="1">The sequence shown here is derived from an EMBL/GenBank/DDBJ whole genome shotgun (WGS) entry which is preliminary data.</text>
</comment>
<proteinExistence type="predicted"/>
<dbReference type="EMBL" id="RSMR01000068">
    <property type="protein sequence ID" value="MIK95130.1"/>
    <property type="molecule type" value="Genomic_DNA"/>
</dbReference>
<gene>
    <name evidence="1" type="ORF">KO51_27675</name>
</gene>
<evidence type="ECO:0000313" key="1">
    <source>
        <dbReference type="EMBL" id="MIK95130.1"/>
    </source>
</evidence>
<protein>
    <submittedName>
        <fullName evidence="1">Uncharacterized protein</fullName>
    </submittedName>
</protein>
<name>A0A3R0CLE1_SALER</name>
<dbReference type="AlphaFoldDB" id="A0A3R0CLE1"/>
<reference evidence="1" key="1">
    <citation type="submission" date="2018-08" db="EMBL/GenBank/DDBJ databases">
        <authorList>
            <consortium name="GenomeTrakr network: Whole genome sequencing for foodborne pathogen traceback"/>
        </authorList>
    </citation>
    <scope>NUCLEOTIDE SEQUENCE [LARGE SCALE GENOMIC DNA]</scope>
    <source>
        <strain evidence="1">FLUFL-1338</strain>
    </source>
</reference>
<sequence>MFSALRVLCQLSKSWVSVNCTACKVYPGFGENWLRFALAGFGVLKCASIRKMQKSPKKGFYNVIVGNGDISCYPLSWMTLIF</sequence>
<dbReference type="Proteomes" id="UP000885283">
    <property type="component" value="Unassembled WGS sequence"/>
</dbReference>